<evidence type="ECO:0000313" key="4">
    <source>
        <dbReference type="EMBL" id="TLD99439.1"/>
    </source>
</evidence>
<accession>A0A099VGT1</accession>
<proteinExistence type="predicted"/>
<dbReference type="AlphaFoldDB" id="A0A099VGT1"/>
<keyword evidence="2" id="KW-0449">Lipoprotein</keyword>
<dbReference type="Proteomes" id="UP001562457">
    <property type="component" value="Unassembled WGS sequence"/>
</dbReference>
<evidence type="ECO:0000313" key="3">
    <source>
        <dbReference type="EMBL" id="TLD84768.1"/>
    </source>
</evidence>
<evidence type="ECO:0000259" key="1">
    <source>
        <dbReference type="Pfam" id="PF04028"/>
    </source>
</evidence>
<evidence type="ECO:0000313" key="2">
    <source>
        <dbReference type="EMBL" id="GAB0173124.1"/>
    </source>
</evidence>
<dbReference type="Pfam" id="PF04028">
    <property type="entry name" value="DUF374"/>
    <property type="match status" value="1"/>
</dbReference>
<protein>
    <submittedName>
        <fullName evidence="3">DUF374 domain-containing protein</fullName>
    </submittedName>
    <submittedName>
        <fullName evidence="2">Lipoprotein</fullName>
    </submittedName>
</protein>
<reference evidence="4" key="2">
    <citation type="submission" date="2018-04" db="EMBL/GenBank/DDBJ databases">
        <authorList>
            <person name="Sheh A."/>
            <person name="Shen Z."/>
            <person name="Mannion A.J."/>
            <person name="Fox J.G."/>
        </authorList>
    </citation>
    <scope>NUCLEOTIDE SEQUENCE</scope>
    <source>
        <strain evidence="4">ATCC 49310</strain>
    </source>
</reference>
<dbReference type="STRING" id="50960.LS81_06730"/>
<keyword evidence="7" id="KW-1185">Reference proteome</keyword>
<dbReference type="CDD" id="cd07983">
    <property type="entry name" value="LPLAT_DUF374-like"/>
    <property type="match status" value="1"/>
</dbReference>
<dbReference type="Proteomes" id="UP000029878">
    <property type="component" value="Unassembled WGS sequence"/>
</dbReference>
<name>A0A099VGT1_9HELI</name>
<dbReference type="InterPro" id="IPR007172">
    <property type="entry name" value="DUF374"/>
</dbReference>
<dbReference type="eggNOG" id="COG2121">
    <property type="taxonomic scope" value="Bacteria"/>
</dbReference>
<dbReference type="Proteomes" id="UP000029861">
    <property type="component" value="Unassembled WGS sequence"/>
</dbReference>
<evidence type="ECO:0000313" key="7">
    <source>
        <dbReference type="Proteomes" id="UP001562457"/>
    </source>
</evidence>
<evidence type="ECO:0000313" key="5">
    <source>
        <dbReference type="Proteomes" id="UP000029861"/>
    </source>
</evidence>
<dbReference type="EMBL" id="JRPL02000002">
    <property type="protein sequence ID" value="TLD84768.1"/>
    <property type="molecule type" value="Genomic_DNA"/>
</dbReference>
<dbReference type="EMBL" id="JRPK02000002">
    <property type="protein sequence ID" value="TLD99439.1"/>
    <property type="molecule type" value="Genomic_DNA"/>
</dbReference>
<evidence type="ECO:0000313" key="6">
    <source>
        <dbReference type="Proteomes" id="UP000029878"/>
    </source>
</evidence>
<comment type="caution">
    <text evidence="3">The sequence shown here is derived from an EMBL/GenBank/DDBJ whole genome shotgun (WGS) entry which is preliminary data.</text>
</comment>
<sequence length="219" mass="25248">MSFFDKFLTRERQQKLKRRYMHKIMLFVSKSINITCRNRFHITDYVKDNNFIACLWHGNFLMMPYLYAKAREIPNMCLITAAHNDGAMVEQYFQQFGLESIRGSTGTHKGGTKALIQAVRALKEGKDVAVTPDGPKGPYKSIASGILLMAMRSGVGICGCKVKPSAYWELKTWDKFCIPKPFSRIDYYIHKPLFLPTDIEIDEARQILQEYMNEVDSLQ</sequence>
<gene>
    <name evidence="4" type="ORF">LS80_000680</name>
    <name evidence="3" type="ORF">LS81_001850</name>
    <name evidence="2" type="ORF">NHP164001_11400</name>
</gene>
<dbReference type="OrthoDB" id="9810508at2"/>
<reference evidence="2 7" key="3">
    <citation type="submission" date="2024-06" db="EMBL/GenBank/DDBJ databases">
        <title>Draft genome sequence of Helicobacter trogontum NHP16-4001.</title>
        <authorList>
            <person name="Rimbara E."/>
            <person name="Suzuki M."/>
        </authorList>
    </citation>
    <scope>NUCLEOTIDE SEQUENCE [LARGE SCALE GENOMIC DNA]</scope>
    <source>
        <strain evidence="2 7">NHP16-4001</strain>
    </source>
</reference>
<organism evidence="3 6">
    <name type="scientific">Helicobacter trogontum</name>
    <dbReference type="NCBI Taxonomy" id="50960"/>
    <lineage>
        <taxon>Bacteria</taxon>
        <taxon>Pseudomonadati</taxon>
        <taxon>Campylobacterota</taxon>
        <taxon>Epsilonproteobacteria</taxon>
        <taxon>Campylobacterales</taxon>
        <taxon>Helicobacteraceae</taxon>
        <taxon>Helicobacter</taxon>
    </lineage>
</organism>
<dbReference type="EMBL" id="BAAFHN010000024">
    <property type="protein sequence ID" value="GAB0173124.1"/>
    <property type="molecule type" value="Genomic_DNA"/>
</dbReference>
<feature type="domain" description="DUF374" evidence="1">
    <location>
        <begin position="74"/>
        <end position="139"/>
    </location>
</feature>
<dbReference type="RefSeq" id="WP_034319190.1">
    <property type="nucleotide sequence ID" value="NZ_BAAFHN010000024.1"/>
</dbReference>
<reference evidence="5 6" key="1">
    <citation type="journal article" date="2014" name="Genome Announc.">
        <title>Draft genome sequences of eight enterohepatic helicobacter species isolated from both laboratory and wild rodents.</title>
        <authorList>
            <person name="Sheh A."/>
            <person name="Shen Z."/>
            <person name="Fox J.G."/>
        </authorList>
    </citation>
    <scope>NUCLEOTIDE SEQUENCE [LARGE SCALE GENOMIC DNA]</scope>
    <source>
        <strain evidence="4 5">ATCC 49310</strain>
        <strain evidence="3 6">ATCC 700114</strain>
    </source>
</reference>